<keyword evidence="3" id="KW-1185">Reference proteome</keyword>
<protein>
    <submittedName>
        <fullName evidence="2">Uncharacterized protein</fullName>
    </submittedName>
</protein>
<accession>A0ABY2GX43</accession>
<dbReference type="GeneID" id="300579576"/>
<sequence length="408" mass="44927">MFSTKSAQSLRNLFASYHEPPSISKQQSQKLLDGLKASFRSQLDREYGRSSSDSAAKPGDAAAADPQSSTTRRRSAATLHLKSILANPLFSYDTTKQNAAAAAAASHLPKALWVPDRDPMDVFDHAVSRGMMTLKAATGCLVAKGQQMGEGSSPVAAASDTALRVVRWLRSSGAESNLQFLDRPAFVQALAPFLVAEKMEGIAWEWITRTMNEPANDISEEQRIARASSLLSQIVRIKSQSHYGNLDAAIQAILEAEQLFQHSPLLPKLLVQPWRSVSWLSTVEAYSRAMPTEKLFEAHMATAQRLPRPFPVETAHLHLHHPTHPDHAPAMRFFNDKKKLRKLVQALGPEKVNLAKFTGMGTIPWIAFLGHDTVNHLQQSGRSEEARGITNILRSELSDIFAETLTPA</sequence>
<evidence type="ECO:0000256" key="1">
    <source>
        <dbReference type="SAM" id="MobiDB-lite"/>
    </source>
</evidence>
<evidence type="ECO:0000313" key="2">
    <source>
        <dbReference type="EMBL" id="TFB00513.1"/>
    </source>
</evidence>
<gene>
    <name evidence="2" type="ORF">CCMA1212_007970</name>
</gene>
<name>A0ABY2GX43_9HYPO</name>
<proteinExistence type="predicted"/>
<comment type="caution">
    <text evidence="2">The sequence shown here is derived from an EMBL/GenBank/DDBJ whole genome shotgun (WGS) entry which is preliminary data.</text>
</comment>
<dbReference type="RefSeq" id="XP_073556714.1">
    <property type="nucleotide sequence ID" value="XM_073705126.1"/>
</dbReference>
<feature type="region of interest" description="Disordered" evidence="1">
    <location>
        <begin position="43"/>
        <end position="76"/>
    </location>
</feature>
<organism evidence="2 3">
    <name type="scientific">Trichoderma ghanense</name>
    <dbReference type="NCBI Taxonomy" id="65468"/>
    <lineage>
        <taxon>Eukaryota</taxon>
        <taxon>Fungi</taxon>
        <taxon>Dikarya</taxon>
        <taxon>Ascomycota</taxon>
        <taxon>Pezizomycotina</taxon>
        <taxon>Sordariomycetes</taxon>
        <taxon>Hypocreomycetidae</taxon>
        <taxon>Hypocreales</taxon>
        <taxon>Hypocreaceae</taxon>
        <taxon>Trichoderma</taxon>
    </lineage>
</organism>
<dbReference type="Proteomes" id="UP001642720">
    <property type="component" value="Unassembled WGS sequence"/>
</dbReference>
<feature type="compositionally biased region" description="Low complexity" evidence="1">
    <location>
        <begin position="50"/>
        <end position="65"/>
    </location>
</feature>
<reference evidence="2 3" key="1">
    <citation type="submission" date="2018-01" db="EMBL/GenBank/DDBJ databases">
        <title>Genome characterization of the sugarcane-associated fungus Trichoderma ghanense CCMA-1212 and their application in lignocelulose bioconversion.</title>
        <authorList>
            <person name="Steindorff A.S."/>
            <person name="Mendes T.D."/>
            <person name="Vilela E.S.D."/>
            <person name="Rodrigues D.S."/>
            <person name="Formighieri E.F."/>
            <person name="Melo I.S."/>
            <person name="Favaro L.C.L."/>
        </authorList>
    </citation>
    <scope>NUCLEOTIDE SEQUENCE [LARGE SCALE GENOMIC DNA]</scope>
    <source>
        <strain evidence="2 3">CCMA-1212</strain>
    </source>
</reference>
<dbReference type="EMBL" id="PPTA01000011">
    <property type="protein sequence ID" value="TFB00513.1"/>
    <property type="molecule type" value="Genomic_DNA"/>
</dbReference>
<evidence type="ECO:0000313" key="3">
    <source>
        <dbReference type="Proteomes" id="UP001642720"/>
    </source>
</evidence>